<evidence type="ECO:0000256" key="2">
    <source>
        <dbReference type="ARBA" id="ARBA00004572"/>
    </source>
</evidence>
<dbReference type="EC" id="1.6.2.2" evidence="12"/>
<reference evidence="15" key="1">
    <citation type="submission" date="2017-01" db="EMBL/GenBank/DDBJ databases">
        <authorList>
            <person name="Wang Y."/>
            <person name="White M."/>
            <person name="Kvist S."/>
            <person name="Moncalvo J.-M."/>
        </authorList>
    </citation>
    <scope>NUCLEOTIDE SEQUENCE [LARGE SCALE GENOMIC DNA]</scope>
    <source>
        <strain evidence="15">ID-206-W2</strain>
    </source>
</reference>
<evidence type="ECO:0000256" key="8">
    <source>
        <dbReference type="ARBA" id="ARBA00023027"/>
    </source>
</evidence>
<comment type="similarity">
    <text evidence="3 12">Belongs to the flavoprotein pyridine nucleotide cytochrome reductase family.</text>
</comment>
<dbReference type="InterPro" id="IPR017927">
    <property type="entry name" value="FAD-bd_FR_type"/>
</dbReference>
<evidence type="ECO:0000256" key="9">
    <source>
        <dbReference type="ARBA" id="ARBA00023128"/>
    </source>
</evidence>
<dbReference type="SUPFAM" id="SSF52343">
    <property type="entry name" value="Ferredoxin reductase-like, C-terminal NADP-linked domain"/>
    <property type="match status" value="1"/>
</dbReference>
<dbReference type="PRINTS" id="PR00371">
    <property type="entry name" value="FPNCR"/>
</dbReference>
<dbReference type="OrthoDB" id="432685at2759"/>
<name>A0A1R1Y2L8_9FUNG</name>
<dbReference type="InterPro" id="IPR017938">
    <property type="entry name" value="Riboflavin_synthase-like_b-brl"/>
</dbReference>
<feature type="binding site" evidence="11">
    <location>
        <position position="113"/>
    </location>
    <ligand>
        <name>FAD</name>
        <dbReference type="ChEBI" id="CHEBI:57692"/>
    </ligand>
</feature>
<dbReference type="Proteomes" id="UP000187429">
    <property type="component" value="Unassembled WGS sequence"/>
</dbReference>
<dbReference type="Pfam" id="PF00175">
    <property type="entry name" value="NAD_binding_1"/>
    <property type="match status" value="1"/>
</dbReference>
<evidence type="ECO:0000256" key="1">
    <source>
        <dbReference type="ARBA" id="ARBA00001974"/>
    </source>
</evidence>
<feature type="binding site" evidence="11">
    <location>
        <position position="104"/>
    </location>
    <ligand>
        <name>FAD</name>
        <dbReference type="ChEBI" id="CHEBI:57692"/>
    </ligand>
</feature>
<dbReference type="GO" id="GO:0090524">
    <property type="term" value="F:cytochrome-b5 reductase activity, acting on NADH"/>
    <property type="evidence" value="ECO:0007669"/>
    <property type="project" value="UniProtKB-EC"/>
</dbReference>
<organism evidence="14 15">
    <name type="scientific">Smittium culicis</name>
    <dbReference type="NCBI Taxonomy" id="133412"/>
    <lineage>
        <taxon>Eukaryota</taxon>
        <taxon>Fungi</taxon>
        <taxon>Fungi incertae sedis</taxon>
        <taxon>Zoopagomycota</taxon>
        <taxon>Kickxellomycotina</taxon>
        <taxon>Harpellomycetes</taxon>
        <taxon>Harpellales</taxon>
        <taxon>Legeriomycetaceae</taxon>
        <taxon>Smittium</taxon>
    </lineage>
</organism>
<feature type="binding site" evidence="11">
    <location>
        <position position="155"/>
    </location>
    <ligand>
        <name>FAD</name>
        <dbReference type="ChEBI" id="CHEBI:57692"/>
    </ligand>
</feature>
<evidence type="ECO:0000256" key="11">
    <source>
        <dbReference type="PIRSR" id="PIRSR601834-1"/>
    </source>
</evidence>
<feature type="binding site" evidence="11">
    <location>
        <position position="89"/>
    </location>
    <ligand>
        <name>FAD</name>
        <dbReference type="ChEBI" id="CHEBI:57692"/>
    </ligand>
</feature>
<dbReference type="InterPro" id="IPR008333">
    <property type="entry name" value="Cbr1-like_FAD-bd_dom"/>
</dbReference>
<dbReference type="Gene3D" id="2.40.30.10">
    <property type="entry name" value="Translation factors"/>
    <property type="match status" value="1"/>
</dbReference>
<keyword evidence="5" id="KW-1000">Mitochondrion outer membrane</keyword>
<dbReference type="FunFam" id="2.40.30.10:FF:000032">
    <property type="entry name" value="NADH-cytochrome b5 reductase"/>
    <property type="match status" value="1"/>
</dbReference>
<evidence type="ECO:0000256" key="7">
    <source>
        <dbReference type="ARBA" id="ARBA00023002"/>
    </source>
</evidence>
<accession>A0A1R1Y2L8</accession>
<dbReference type="SUPFAM" id="SSF63380">
    <property type="entry name" value="Riboflavin synthase domain-like"/>
    <property type="match status" value="1"/>
</dbReference>
<comment type="cofactor">
    <cofactor evidence="1 11 12">
        <name>FAD</name>
        <dbReference type="ChEBI" id="CHEBI:57692"/>
    </cofactor>
</comment>
<feature type="binding site" evidence="11">
    <location>
        <position position="88"/>
    </location>
    <ligand>
        <name>FAD</name>
        <dbReference type="ChEBI" id="CHEBI:57692"/>
    </ligand>
</feature>
<dbReference type="Gene3D" id="3.40.50.80">
    <property type="entry name" value="Nucleotide-binding domain of ferredoxin-NADP reductase (FNR) module"/>
    <property type="match status" value="1"/>
</dbReference>
<dbReference type="FunFam" id="3.40.50.80:FF:000009">
    <property type="entry name" value="NADH-cytochrome b5 reductase"/>
    <property type="match status" value="1"/>
</dbReference>
<dbReference type="AlphaFoldDB" id="A0A1R1Y2L8"/>
<dbReference type="EMBL" id="LSSM01002598">
    <property type="protein sequence ID" value="OMJ21089.1"/>
    <property type="molecule type" value="Genomic_DNA"/>
</dbReference>
<dbReference type="PANTHER" id="PTHR19370">
    <property type="entry name" value="NADH-CYTOCHROME B5 REDUCTASE"/>
    <property type="match status" value="1"/>
</dbReference>
<evidence type="ECO:0000256" key="5">
    <source>
        <dbReference type="ARBA" id="ARBA00022787"/>
    </source>
</evidence>
<feature type="binding site" evidence="11">
    <location>
        <position position="114"/>
    </location>
    <ligand>
        <name>FAD</name>
        <dbReference type="ChEBI" id="CHEBI:57692"/>
    </ligand>
</feature>
<evidence type="ECO:0000256" key="12">
    <source>
        <dbReference type="RuleBase" id="RU361226"/>
    </source>
</evidence>
<feature type="binding site" evidence="11">
    <location>
        <position position="106"/>
    </location>
    <ligand>
        <name>FAD</name>
        <dbReference type="ChEBI" id="CHEBI:57692"/>
    </ligand>
</feature>
<dbReference type="GO" id="GO:0005741">
    <property type="term" value="C:mitochondrial outer membrane"/>
    <property type="evidence" value="ECO:0007669"/>
    <property type="project" value="UniProtKB-SubCell"/>
</dbReference>
<dbReference type="CDD" id="cd06183">
    <property type="entry name" value="cyt_b5_reduct_like"/>
    <property type="match status" value="1"/>
</dbReference>
<keyword evidence="6 11" id="KW-0274">FAD</keyword>
<feature type="binding site" evidence="11">
    <location>
        <position position="112"/>
    </location>
    <ligand>
        <name>FAD</name>
        <dbReference type="ChEBI" id="CHEBI:57692"/>
    </ligand>
</feature>
<dbReference type="PROSITE" id="PS51384">
    <property type="entry name" value="FAD_FR"/>
    <property type="match status" value="1"/>
</dbReference>
<dbReference type="InterPro" id="IPR039261">
    <property type="entry name" value="FNR_nucleotide-bd"/>
</dbReference>
<evidence type="ECO:0000256" key="3">
    <source>
        <dbReference type="ARBA" id="ARBA00006105"/>
    </source>
</evidence>
<dbReference type="Pfam" id="PF00970">
    <property type="entry name" value="FAD_binding_6"/>
    <property type="match status" value="1"/>
</dbReference>
<keyword evidence="7 12" id="KW-0560">Oxidoreductase</keyword>
<sequence length="286" mass="31626">MSLQKSIQSLFLRTTARTFTKMSSDTSATALDSNRFVPLPLSEIVRISHNTQLYRFKIDENQKSGMFVASCLLTMFTPKEGGEPVIRPYTPTSQENQKGFMDLIIKTYPDGKMSQHIANMKIGETLLFKGPLSKYPYTRNSKKEIGMIAGGTGITPMLQVIDKVVPDTEDNTIIKLLFANNSEEDILCKSHLDDLATRFPNKLHVNYILSKPKTSSWTGDVGRVDAELIKKHMPSSSLGDDTVIFVCGPPGMVDAVSGPKVNPAVQGPLTGILKELNFSESNVFKF</sequence>
<dbReference type="InterPro" id="IPR001834">
    <property type="entry name" value="CBR-like"/>
</dbReference>
<feature type="binding site" evidence="11">
    <location>
        <position position="87"/>
    </location>
    <ligand>
        <name>FAD</name>
        <dbReference type="ChEBI" id="CHEBI:57692"/>
    </ligand>
</feature>
<dbReference type="InterPro" id="IPR001709">
    <property type="entry name" value="Flavoprot_Pyr_Nucl_cyt_Rdtase"/>
</dbReference>
<comment type="caution">
    <text evidence="14">The sequence shown here is derived from an EMBL/GenBank/DDBJ whole genome shotgun (WGS) entry which is preliminary data.</text>
</comment>
<evidence type="ECO:0000313" key="15">
    <source>
        <dbReference type="Proteomes" id="UP000187429"/>
    </source>
</evidence>
<proteinExistence type="inferred from homology"/>
<evidence type="ECO:0000256" key="6">
    <source>
        <dbReference type="ARBA" id="ARBA00022827"/>
    </source>
</evidence>
<keyword evidence="4 11" id="KW-0285">Flavoprotein</keyword>
<evidence type="ECO:0000313" key="14">
    <source>
        <dbReference type="EMBL" id="OMJ21089.1"/>
    </source>
</evidence>
<dbReference type="PANTHER" id="PTHR19370:SF171">
    <property type="entry name" value="NADH-CYTOCHROME B5 REDUCTASE 2"/>
    <property type="match status" value="1"/>
</dbReference>
<evidence type="ECO:0000259" key="13">
    <source>
        <dbReference type="PROSITE" id="PS51384"/>
    </source>
</evidence>
<keyword evidence="8 12" id="KW-0520">NAD</keyword>
<keyword evidence="5" id="KW-0472">Membrane</keyword>
<keyword evidence="15" id="KW-1185">Reference proteome</keyword>
<evidence type="ECO:0000256" key="4">
    <source>
        <dbReference type="ARBA" id="ARBA00022630"/>
    </source>
</evidence>
<evidence type="ECO:0000256" key="10">
    <source>
        <dbReference type="ARBA" id="ARBA00047682"/>
    </source>
</evidence>
<gene>
    <name evidence="14" type="ORF">AYI69_g5973</name>
</gene>
<feature type="domain" description="FAD-binding FR-type" evidence="13">
    <location>
        <begin position="34"/>
        <end position="138"/>
    </location>
</feature>
<comment type="catalytic activity">
    <reaction evidence="10 12">
        <text>2 Fe(III)-[cytochrome b5] + NADH = 2 Fe(II)-[cytochrome b5] + NAD(+) + H(+)</text>
        <dbReference type="Rhea" id="RHEA:46680"/>
        <dbReference type="Rhea" id="RHEA-COMP:10438"/>
        <dbReference type="Rhea" id="RHEA-COMP:10439"/>
        <dbReference type="ChEBI" id="CHEBI:15378"/>
        <dbReference type="ChEBI" id="CHEBI:29033"/>
        <dbReference type="ChEBI" id="CHEBI:29034"/>
        <dbReference type="ChEBI" id="CHEBI:57540"/>
        <dbReference type="ChEBI" id="CHEBI:57945"/>
        <dbReference type="EC" id="1.6.2.2"/>
    </reaction>
</comment>
<comment type="subcellular location">
    <subcellularLocation>
        <location evidence="2">Mitochondrion outer membrane</location>
        <topology evidence="2">Single-pass membrane protein</topology>
    </subcellularLocation>
</comment>
<keyword evidence="9" id="KW-0496">Mitochondrion</keyword>
<dbReference type="InterPro" id="IPR001433">
    <property type="entry name" value="OxRdtase_FAD/NAD-bd"/>
</dbReference>
<protein>
    <recommendedName>
        <fullName evidence="12">NADH-cytochrome b5 reductase</fullName>
        <ecNumber evidence="12">1.6.2.2</ecNumber>
    </recommendedName>
</protein>
<dbReference type="PRINTS" id="PR00406">
    <property type="entry name" value="CYTB5RDTASE"/>
</dbReference>